<comment type="caution">
    <text evidence="1">The sequence shown here is derived from an EMBL/GenBank/DDBJ whole genome shotgun (WGS) entry which is preliminary data.</text>
</comment>
<dbReference type="OrthoDB" id="9914352at2"/>
<evidence type="ECO:0000313" key="1">
    <source>
        <dbReference type="EMBL" id="KUP96982.1"/>
    </source>
</evidence>
<dbReference type="AlphaFoldDB" id="A0A147KI54"/>
<sequence>MDLVCRNGMSHTYSRDLRSPVRRKSALARQIAGAVLESCKICRWDGSRLAARDLAPEGVTAELYSAWAEHETLAALAEGKRFDSVVTLATLLGRRRGMLYPPTPATFALCQIAVDGVEVAVDVSRVLEHLRGLEFQERVWVVDDVLSGIVGAEFYPPAPIERLLAGAA</sequence>
<name>A0A147KI54_THECS</name>
<dbReference type="EMBL" id="LGEM01000050">
    <property type="protein sequence ID" value="KUP96982.1"/>
    <property type="molecule type" value="Genomic_DNA"/>
</dbReference>
<reference evidence="2" key="1">
    <citation type="journal article" date="2017" name="Acta Aliment.">
        <title>Plant polysaccharide degrading enzyme system of Thermpbifida cellulosilytica TB100 revealed by de novo genome project data.</title>
        <authorList>
            <person name="Toth A."/>
            <person name="Baka E."/>
            <person name="Luzics S."/>
            <person name="Bata-Vidacs I."/>
            <person name="Nagy I."/>
            <person name="Balint B."/>
            <person name="Herceg R."/>
            <person name="Olasz F."/>
            <person name="Wilk T."/>
            <person name="Nagy T."/>
            <person name="Kriszt B."/>
            <person name="Nagy I."/>
            <person name="Kukolya J."/>
        </authorList>
    </citation>
    <scope>NUCLEOTIDE SEQUENCE [LARGE SCALE GENOMIC DNA]</scope>
    <source>
        <strain evidence="2">TB100</strain>
    </source>
</reference>
<dbReference type="Proteomes" id="UP000074382">
    <property type="component" value="Unassembled WGS sequence"/>
</dbReference>
<accession>A0A147KI54</accession>
<evidence type="ECO:0000313" key="2">
    <source>
        <dbReference type="Proteomes" id="UP000074382"/>
    </source>
</evidence>
<protein>
    <submittedName>
        <fullName evidence="1">Uncharacterized protein</fullName>
    </submittedName>
</protein>
<dbReference type="PATRIC" id="fig|665004.4.peg.2207"/>
<proteinExistence type="predicted"/>
<organism evidence="1 2">
    <name type="scientific">Thermobifida cellulosilytica TB100</name>
    <dbReference type="NCBI Taxonomy" id="665004"/>
    <lineage>
        <taxon>Bacteria</taxon>
        <taxon>Bacillati</taxon>
        <taxon>Actinomycetota</taxon>
        <taxon>Actinomycetes</taxon>
        <taxon>Streptosporangiales</taxon>
        <taxon>Nocardiopsidaceae</taxon>
        <taxon>Thermobifida</taxon>
    </lineage>
</organism>
<gene>
    <name evidence="1" type="ORF">AC529_09305</name>
</gene>
<keyword evidence="2" id="KW-1185">Reference proteome</keyword>